<dbReference type="AlphaFoldDB" id="A0A316H8N7"/>
<gene>
    <name evidence="2" type="ORF">LX99_02386</name>
</gene>
<proteinExistence type="predicted"/>
<evidence type="ECO:0000313" key="3">
    <source>
        <dbReference type="Proteomes" id="UP000245678"/>
    </source>
</evidence>
<sequence>MGNYGNKRIAKAAAILATTILLCWMAFYNRYPLTFNNDTGSYIESAFNGFVQLDRPILYGLLIFCSSLSTSLWLVVISQGLITALVIYYYFRYLIGGERFLYYYIAFICMASFFMGASFEVSWIMPDIFTPILVLCIGLLVFVRDLKSRDHIIISLVVILSNGVHNSHFYISISILSILFGGCFFKRVRYGYNIIGLGLKRSVYILGLVLFSQIFLSGVHYFFNSGFTSSRGGIIFLMSNAVEMGLIDIYLDDNCQCHQFKICAYKDSLPNNFIWDGNSPLQKTGGWVVNDKEYTYILKDIVTRPKYLKTFLFQSGLYSIKLFFNYDMEEIAPAAERVKRAVATNYDEEYTVFLESRENTNHLKVDFMNFTQDVIVAICLVLYFFSFLNKKVDRRTRMVMVFFLIALIVNAWICSTFSGVFPRYQTRVIWLLPLPLFLYLGKVGCFSDFYSFLLPSIYNLKPKSWK</sequence>
<accession>A0A316H8N7</accession>
<feature type="transmembrane region" description="Helical" evidence="1">
    <location>
        <begin position="100"/>
        <end position="117"/>
    </location>
</feature>
<keyword evidence="1" id="KW-0812">Transmembrane</keyword>
<keyword evidence="3" id="KW-1185">Reference proteome</keyword>
<feature type="transmembrane region" description="Helical" evidence="1">
    <location>
        <begin position="436"/>
        <end position="458"/>
    </location>
</feature>
<feature type="transmembrane region" description="Helical" evidence="1">
    <location>
        <begin position="400"/>
        <end position="424"/>
    </location>
</feature>
<feature type="transmembrane region" description="Helical" evidence="1">
    <location>
        <begin position="12"/>
        <end position="31"/>
    </location>
</feature>
<evidence type="ECO:0000313" key="2">
    <source>
        <dbReference type="EMBL" id="PWK77509.1"/>
    </source>
</evidence>
<dbReference type="EMBL" id="QGHA01000004">
    <property type="protein sequence ID" value="PWK77509.1"/>
    <property type="molecule type" value="Genomic_DNA"/>
</dbReference>
<comment type="caution">
    <text evidence="2">The sequence shown here is derived from an EMBL/GenBank/DDBJ whole genome shotgun (WGS) entry which is preliminary data.</text>
</comment>
<feature type="transmembrane region" description="Helical" evidence="1">
    <location>
        <begin position="171"/>
        <end position="190"/>
    </location>
</feature>
<dbReference type="Proteomes" id="UP000245678">
    <property type="component" value="Unassembled WGS sequence"/>
</dbReference>
<organism evidence="2 3">
    <name type="scientific">Mucilaginibacter oryzae</name>
    <dbReference type="NCBI Taxonomy" id="468058"/>
    <lineage>
        <taxon>Bacteria</taxon>
        <taxon>Pseudomonadati</taxon>
        <taxon>Bacteroidota</taxon>
        <taxon>Sphingobacteriia</taxon>
        <taxon>Sphingobacteriales</taxon>
        <taxon>Sphingobacteriaceae</taxon>
        <taxon>Mucilaginibacter</taxon>
    </lineage>
</organism>
<feature type="transmembrane region" description="Helical" evidence="1">
    <location>
        <begin position="202"/>
        <end position="223"/>
    </location>
</feature>
<keyword evidence="1" id="KW-0472">Membrane</keyword>
<evidence type="ECO:0000256" key="1">
    <source>
        <dbReference type="SAM" id="Phobius"/>
    </source>
</evidence>
<evidence type="ECO:0008006" key="4">
    <source>
        <dbReference type="Google" id="ProtNLM"/>
    </source>
</evidence>
<feature type="transmembrane region" description="Helical" evidence="1">
    <location>
        <begin position="123"/>
        <end position="143"/>
    </location>
</feature>
<feature type="transmembrane region" description="Helical" evidence="1">
    <location>
        <begin position="57"/>
        <end position="88"/>
    </location>
</feature>
<keyword evidence="1" id="KW-1133">Transmembrane helix</keyword>
<name>A0A316H8N7_9SPHI</name>
<feature type="transmembrane region" description="Helical" evidence="1">
    <location>
        <begin position="370"/>
        <end position="388"/>
    </location>
</feature>
<reference evidence="2 3" key="1">
    <citation type="submission" date="2018-05" db="EMBL/GenBank/DDBJ databases">
        <title>Genomic Encyclopedia of Archaeal and Bacterial Type Strains, Phase II (KMG-II): from individual species to whole genera.</title>
        <authorList>
            <person name="Goeker M."/>
        </authorList>
    </citation>
    <scope>NUCLEOTIDE SEQUENCE [LARGE SCALE GENOMIC DNA]</scope>
    <source>
        <strain evidence="2 3">DSM 19975</strain>
    </source>
</reference>
<protein>
    <recommendedName>
        <fullName evidence="4">Dolichyl-phosphate-mannose-protein mannosyltransferase</fullName>
    </recommendedName>
</protein>